<dbReference type="Proteomes" id="UP000077248">
    <property type="component" value="Unassembled WGS sequence"/>
</dbReference>
<dbReference type="OMA" id="WPRDGNK"/>
<gene>
    <name evidence="2" type="ORF">CC77DRAFT_979143</name>
</gene>
<dbReference type="RefSeq" id="XP_018391738.1">
    <property type="nucleotide sequence ID" value="XM_018536021.1"/>
</dbReference>
<dbReference type="AlphaFoldDB" id="A0A177E2W6"/>
<organism evidence="2 3">
    <name type="scientific">Alternaria alternata</name>
    <name type="common">Alternaria rot fungus</name>
    <name type="synonym">Torula alternata</name>
    <dbReference type="NCBI Taxonomy" id="5599"/>
    <lineage>
        <taxon>Eukaryota</taxon>
        <taxon>Fungi</taxon>
        <taxon>Dikarya</taxon>
        <taxon>Ascomycota</taxon>
        <taxon>Pezizomycotina</taxon>
        <taxon>Dothideomycetes</taxon>
        <taxon>Pleosporomycetidae</taxon>
        <taxon>Pleosporales</taxon>
        <taxon>Pleosporineae</taxon>
        <taxon>Pleosporaceae</taxon>
        <taxon>Alternaria</taxon>
        <taxon>Alternaria sect. Alternaria</taxon>
        <taxon>Alternaria alternata complex</taxon>
    </lineage>
</organism>
<reference evidence="2 3" key="1">
    <citation type="submission" date="2016-05" db="EMBL/GenBank/DDBJ databases">
        <title>Comparative analysis of secretome profiles of manganese(II)-oxidizing ascomycete fungi.</title>
        <authorList>
            <consortium name="DOE Joint Genome Institute"/>
            <person name="Zeiner C.A."/>
            <person name="Purvine S.O."/>
            <person name="Zink E.M."/>
            <person name="Wu S."/>
            <person name="Pasa-Tolic L."/>
            <person name="Chaput D.L."/>
            <person name="Haridas S."/>
            <person name="Grigoriev I.V."/>
            <person name="Santelli C.M."/>
            <person name="Hansel C.M."/>
        </authorList>
    </citation>
    <scope>NUCLEOTIDE SEQUENCE [LARGE SCALE GENOMIC DNA]</scope>
    <source>
        <strain evidence="2 3">SRC1lrK2f</strain>
    </source>
</reference>
<evidence type="ECO:0000256" key="1">
    <source>
        <dbReference type="SAM" id="MobiDB-lite"/>
    </source>
</evidence>
<feature type="region of interest" description="Disordered" evidence="1">
    <location>
        <begin position="382"/>
        <end position="405"/>
    </location>
</feature>
<sequence>MKANVDAPYYHMRSGQFVTTSNSANAAPPRFVSDEDEYNLSGPAAVASPLEHQLNPHLYSEPTARQTSDEHILEENHNLVELLEAATAAGQVAYTMDTGHAVTGTLTSRDRSRRKRGASTPTEDTSHQADGLVHLKRRRTGGPTDPQLQDHGQDIHGDCVGETVPPSSESLLNDARAAGVHSAAALFRRSSERTSRKYTRPPMSKLFMSLQLSPENFLQLQALAKVYMLDTSHPERQNCVGNRGKGDTDMVKLRLFNCVRDFLNDGVGEQFFGEDVEKPGEKDAIEAARALGEDKTPDPAERLTWPRDGNKIISLVTPLMRRMVTNERQRQYAIETRKGGTKKKDKEGSVEAVTQQGEDDTGHGVEQQPRAVFDRNLVHHPHSSRSIVSSTPIPTTTIQDFPPKPEATLDTRESVDSIQSSTKVTFLPTNSPTEPNLSHINIFLVLPSSGSRPGNKLDEKRITAEAQAQAHLAWYDYNDFMRETVILLKAAKHKYPELKTENVFQDVEPGTDNLRGLAAAANALQTEHAQHEALPSTACLSQSSSADGPHSVLPNPTSTLNNYPIFPNDSHQEIRSLPRYTIKSIGPQGWRDVRNADDWYSVLREKAFAVWADGVCNVLVELVDFAGVAG</sequence>
<feature type="compositionally biased region" description="Low complexity" evidence="1">
    <location>
        <begin position="384"/>
        <end position="398"/>
    </location>
</feature>
<keyword evidence="3" id="KW-1185">Reference proteome</keyword>
<evidence type="ECO:0000313" key="2">
    <source>
        <dbReference type="EMBL" id="OAG26317.1"/>
    </source>
</evidence>
<protein>
    <submittedName>
        <fullName evidence="2">Uncharacterized protein</fullName>
    </submittedName>
</protein>
<dbReference type="VEuPathDB" id="FungiDB:CC77DRAFT_979143"/>
<proteinExistence type="predicted"/>
<feature type="compositionally biased region" description="Basic and acidic residues" evidence="1">
    <location>
        <begin position="330"/>
        <end position="349"/>
    </location>
</feature>
<name>A0A177E2W6_ALTAL</name>
<feature type="region of interest" description="Disordered" evidence="1">
    <location>
        <begin position="330"/>
        <end position="366"/>
    </location>
</feature>
<feature type="region of interest" description="Disordered" evidence="1">
    <location>
        <begin position="103"/>
        <end position="132"/>
    </location>
</feature>
<evidence type="ECO:0000313" key="3">
    <source>
        <dbReference type="Proteomes" id="UP000077248"/>
    </source>
</evidence>
<feature type="region of interest" description="Disordered" evidence="1">
    <location>
        <begin position="532"/>
        <end position="559"/>
    </location>
</feature>
<dbReference type="EMBL" id="KV441469">
    <property type="protein sequence ID" value="OAG26317.1"/>
    <property type="molecule type" value="Genomic_DNA"/>
</dbReference>
<dbReference type="STRING" id="5599.A0A177E2W6"/>
<dbReference type="GeneID" id="29121615"/>
<dbReference type="KEGG" id="aalt:CC77DRAFT_979143"/>
<accession>A0A177E2W6</accession>